<evidence type="ECO:0000256" key="10">
    <source>
        <dbReference type="ARBA" id="ARBA00022918"/>
    </source>
</evidence>
<keyword evidence="11" id="KW-0808">Transferase</keyword>
<evidence type="ECO:0000313" key="17">
    <source>
        <dbReference type="EMBL" id="KAJ2926600.1"/>
    </source>
</evidence>
<dbReference type="InterPro" id="IPR012337">
    <property type="entry name" value="RNaseH-like_sf"/>
</dbReference>
<evidence type="ECO:0000256" key="3">
    <source>
        <dbReference type="ARBA" id="ARBA00022722"/>
    </source>
</evidence>
<evidence type="ECO:0000256" key="12">
    <source>
        <dbReference type="ARBA" id="ARBA00023172"/>
    </source>
</evidence>
<evidence type="ECO:0000313" key="18">
    <source>
        <dbReference type="Proteomes" id="UP001140091"/>
    </source>
</evidence>
<keyword evidence="11" id="KW-0239">DNA-directed DNA polymerase</keyword>
<evidence type="ECO:0000256" key="1">
    <source>
        <dbReference type="ARBA" id="ARBA00022578"/>
    </source>
</evidence>
<dbReference type="Gene3D" id="3.30.420.10">
    <property type="entry name" value="Ribonuclease H-like superfamily/Ribonuclease H"/>
    <property type="match status" value="1"/>
</dbReference>
<dbReference type="InterPro" id="IPR001584">
    <property type="entry name" value="Integrase_cat-core"/>
</dbReference>
<keyword evidence="2" id="KW-0548">Nucleotidyltransferase</keyword>
<dbReference type="GO" id="GO:0015074">
    <property type="term" value="P:DNA integration"/>
    <property type="evidence" value="ECO:0007669"/>
    <property type="project" value="UniProtKB-KW"/>
</dbReference>
<dbReference type="GO" id="GO:0046872">
    <property type="term" value="F:metal ion binding"/>
    <property type="evidence" value="ECO:0007669"/>
    <property type="project" value="UniProtKB-KW"/>
</dbReference>
<dbReference type="AlphaFoldDB" id="A0A9W8MC59"/>
<keyword evidence="4" id="KW-0479">Metal-binding</keyword>
<evidence type="ECO:0000256" key="2">
    <source>
        <dbReference type="ARBA" id="ARBA00022695"/>
    </source>
</evidence>
<evidence type="ECO:0000256" key="9">
    <source>
        <dbReference type="ARBA" id="ARBA00022908"/>
    </source>
</evidence>
<dbReference type="GO" id="GO:0003887">
    <property type="term" value="F:DNA-directed DNA polymerase activity"/>
    <property type="evidence" value="ECO:0007669"/>
    <property type="project" value="UniProtKB-KW"/>
</dbReference>
<evidence type="ECO:0000256" key="14">
    <source>
        <dbReference type="ARBA" id="ARBA00049244"/>
    </source>
</evidence>
<keyword evidence="18" id="KW-1185">Reference proteome</keyword>
<keyword evidence="6" id="KW-0378">Hydrolase</keyword>
<dbReference type="OrthoDB" id="3061254at2759"/>
<evidence type="ECO:0000256" key="8">
    <source>
        <dbReference type="ARBA" id="ARBA00022884"/>
    </source>
</evidence>
<feature type="domain" description="Integrase catalytic" evidence="16">
    <location>
        <begin position="3"/>
        <end position="179"/>
    </location>
</feature>
<dbReference type="GO" id="GO:0005634">
    <property type="term" value="C:nucleus"/>
    <property type="evidence" value="ECO:0007669"/>
    <property type="project" value="UniProtKB-ARBA"/>
</dbReference>
<keyword evidence="1" id="KW-0815">Transposition</keyword>
<keyword evidence="9" id="KW-0229">DNA integration</keyword>
<comment type="catalytic activity">
    <reaction evidence="14">
        <text>DNA(n) + a 2'-deoxyribonucleoside 5'-triphosphate = DNA(n+1) + diphosphate</text>
        <dbReference type="Rhea" id="RHEA:22508"/>
        <dbReference type="Rhea" id="RHEA-COMP:17339"/>
        <dbReference type="Rhea" id="RHEA-COMP:17340"/>
        <dbReference type="ChEBI" id="CHEBI:33019"/>
        <dbReference type="ChEBI" id="CHEBI:61560"/>
        <dbReference type="ChEBI" id="CHEBI:173112"/>
        <dbReference type="EC" id="2.7.7.7"/>
    </reaction>
</comment>
<dbReference type="GO" id="GO:0006310">
    <property type="term" value="P:DNA recombination"/>
    <property type="evidence" value="ECO:0007669"/>
    <property type="project" value="UniProtKB-KW"/>
</dbReference>
<feature type="region of interest" description="Disordered" evidence="15">
    <location>
        <begin position="271"/>
        <end position="320"/>
    </location>
</feature>
<comment type="catalytic activity">
    <reaction evidence="13">
        <text>DNA(n) + a 2'-deoxyribonucleoside 5'-triphosphate = DNA(n+1) + diphosphate</text>
        <dbReference type="Rhea" id="RHEA:22508"/>
        <dbReference type="Rhea" id="RHEA-COMP:17339"/>
        <dbReference type="Rhea" id="RHEA-COMP:17340"/>
        <dbReference type="ChEBI" id="CHEBI:33019"/>
        <dbReference type="ChEBI" id="CHEBI:61560"/>
        <dbReference type="ChEBI" id="CHEBI:173112"/>
        <dbReference type="EC" id="2.7.7.49"/>
    </reaction>
</comment>
<keyword evidence="10" id="KW-0695">RNA-directed DNA polymerase</keyword>
<evidence type="ECO:0000256" key="7">
    <source>
        <dbReference type="ARBA" id="ARBA00022842"/>
    </source>
</evidence>
<evidence type="ECO:0000259" key="16">
    <source>
        <dbReference type="PROSITE" id="PS50994"/>
    </source>
</evidence>
<comment type="caution">
    <text evidence="17">The sequence shown here is derived from an EMBL/GenBank/DDBJ whole genome shotgun (WGS) entry which is preliminary data.</text>
</comment>
<keyword evidence="5" id="KW-0255">Endonuclease</keyword>
<dbReference type="SUPFAM" id="SSF53098">
    <property type="entry name" value="Ribonuclease H-like"/>
    <property type="match status" value="1"/>
</dbReference>
<dbReference type="InterPro" id="IPR057670">
    <property type="entry name" value="SH3_retrovirus"/>
</dbReference>
<proteinExistence type="predicted"/>
<evidence type="ECO:0000256" key="15">
    <source>
        <dbReference type="SAM" id="MobiDB-lite"/>
    </source>
</evidence>
<dbReference type="GO" id="GO:0016787">
    <property type="term" value="F:hydrolase activity"/>
    <property type="evidence" value="ECO:0007669"/>
    <property type="project" value="UniProtKB-KW"/>
</dbReference>
<dbReference type="Proteomes" id="UP001140091">
    <property type="component" value="Unassembled WGS sequence"/>
</dbReference>
<reference evidence="17" key="1">
    <citation type="submission" date="2022-06" db="EMBL/GenBank/DDBJ databases">
        <title>Genome Sequence of Candolleomyces eurysporus.</title>
        <authorList>
            <person name="Buettner E."/>
        </authorList>
    </citation>
    <scope>NUCLEOTIDE SEQUENCE</scope>
    <source>
        <strain evidence="17">VTCC 930004</strain>
    </source>
</reference>
<feature type="compositionally biased region" description="Low complexity" evidence="15">
    <location>
        <begin position="279"/>
        <end position="290"/>
    </location>
</feature>
<protein>
    <recommendedName>
        <fullName evidence="16">Integrase catalytic domain-containing protein</fullName>
    </recommendedName>
</protein>
<dbReference type="InterPro" id="IPR039537">
    <property type="entry name" value="Retrotran_Ty1/copia-like"/>
</dbReference>
<organism evidence="17 18">
    <name type="scientific">Candolleomyces eurysporus</name>
    <dbReference type="NCBI Taxonomy" id="2828524"/>
    <lineage>
        <taxon>Eukaryota</taxon>
        <taxon>Fungi</taxon>
        <taxon>Dikarya</taxon>
        <taxon>Basidiomycota</taxon>
        <taxon>Agaricomycotina</taxon>
        <taxon>Agaricomycetes</taxon>
        <taxon>Agaricomycetidae</taxon>
        <taxon>Agaricales</taxon>
        <taxon>Agaricineae</taxon>
        <taxon>Psathyrellaceae</taxon>
        <taxon>Candolleomyces</taxon>
    </lineage>
</organism>
<dbReference type="GO" id="GO:0032196">
    <property type="term" value="P:transposition"/>
    <property type="evidence" value="ECO:0007669"/>
    <property type="project" value="UniProtKB-KW"/>
</dbReference>
<evidence type="ECO:0000256" key="13">
    <source>
        <dbReference type="ARBA" id="ARBA00048173"/>
    </source>
</evidence>
<dbReference type="GO" id="GO:0004519">
    <property type="term" value="F:endonuclease activity"/>
    <property type="evidence" value="ECO:0007669"/>
    <property type="project" value="UniProtKB-KW"/>
</dbReference>
<sequence>MTHVSFPKKAKSQSDKAGEGFHSNIFGLVQTQSIGKFKYYISFTNNTTHFVKVYYLRNKGEAAGKIVQHVAEVERRFRKPPAWIRFDNGKELVNGKTKEFCTGKGIDIHPTAPYSPSQNGVVEQLNCTLLELAQAMMIAKKLLAYLWDEAVNHAVYLRNCVLISTLPGRTEFEAYYGRKPGVGHLQEFGCDMWVLDESMGRSKLAPKENKMMFVGFVEGLKAICYYDMKKCNIKVFRNIAFNKNQKLREVEIPGLGLEEEKVMTDQKEANQILPDLKIKPQTGKQPDKQPQTPPPHKSNFDKSLLPHNDTEPPQQPLQSLHERTRTINYKKAGNPDACTDATTAIDCECTCQLCEACKEKKENRTLFPKVLMEEVKRGDILLSRTIQEALEGLKKEHWLKAILEELGNLEKYGNLGFGGFTSRTRSCWL</sequence>
<dbReference type="GO" id="GO:0003964">
    <property type="term" value="F:RNA-directed DNA polymerase activity"/>
    <property type="evidence" value="ECO:0007669"/>
    <property type="project" value="UniProtKB-KW"/>
</dbReference>
<gene>
    <name evidence="17" type="ORF">H1R20_g10494</name>
</gene>
<accession>A0A9W8MC59</accession>
<name>A0A9W8MC59_9AGAR</name>
<evidence type="ECO:0000256" key="11">
    <source>
        <dbReference type="ARBA" id="ARBA00022932"/>
    </source>
</evidence>
<dbReference type="PANTHER" id="PTHR42648:SF11">
    <property type="entry name" value="TRANSPOSON TY4-P GAG-POL POLYPROTEIN"/>
    <property type="match status" value="1"/>
</dbReference>
<dbReference type="PANTHER" id="PTHR42648">
    <property type="entry name" value="TRANSPOSASE, PUTATIVE-RELATED"/>
    <property type="match status" value="1"/>
</dbReference>
<dbReference type="Pfam" id="PF25597">
    <property type="entry name" value="SH3_retrovirus"/>
    <property type="match status" value="1"/>
</dbReference>
<feature type="non-terminal residue" evidence="17">
    <location>
        <position position="429"/>
    </location>
</feature>
<evidence type="ECO:0000256" key="6">
    <source>
        <dbReference type="ARBA" id="ARBA00022801"/>
    </source>
</evidence>
<dbReference type="EMBL" id="JANBPK010001052">
    <property type="protein sequence ID" value="KAJ2926600.1"/>
    <property type="molecule type" value="Genomic_DNA"/>
</dbReference>
<evidence type="ECO:0000256" key="5">
    <source>
        <dbReference type="ARBA" id="ARBA00022759"/>
    </source>
</evidence>
<keyword evidence="3" id="KW-0540">Nuclease</keyword>
<dbReference type="PROSITE" id="PS50994">
    <property type="entry name" value="INTEGRASE"/>
    <property type="match status" value="1"/>
</dbReference>
<keyword evidence="8" id="KW-0694">RNA-binding</keyword>
<dbReference type="GO" id="GO:0003723">
    <property type="term" value="F:RNA binding"/>
    <property type="evidence" value="ECO:0007669"/>
    <property type="project" value="UniProtKB-KW"/>
</dbReference>
<keyword evidence="7" id="KW-0460">Magnesium</keyword>
<evidence type="ECO:0000256" key="4">
    <source>
        <dbReference type="ARBA" id="ARBA00022723"/>
    </source>
</evidence>
<dbReference type="InterPro" id="IPR036397">
    <property type="entry name" value="RNaseH_sf"/>
</dbReference>
<keyword evidence="12" id="KW-0233">DNA recombination</keyword>